<reference evidence="1" key="2">
    <citation type="journal article" date="2015" name="Fish Shellfish Immunol.">
        <title>Early steps in the European eel (Anguilla anguilla)-Vibrio vulnificus interaction in the gills: Role of the RtxA13 toxin.</title>
        <authorList>
            <person name="Callol A."/>
            <person name="Pajuelo D."/>
            <person name="Ebbesson L."/>
            <person name="Teles M."/>
            <person name="MacKenzie S."/>
            <person name="Amaro C."/>
        </authorList>
    </citation>
    <scope>NUCLEOTIDE SEQUENCE</scope>
</reference>
<sequence>MFFKDIFESICKYMQMLLKCIFKYIL</sequence>
<proteinExistence type="predicted"/>
<dbReference type="AlphaFoldDB" id="A0A0E9PY19"/>
<name>A0A0E9PY19_ANGAN</name>
<dbReference type="EMBL" id="GBXM01099056">
    <property type="protein sequence ID" value="JAH09521.1"/>
    <property type="molecule type" value="Transcribed_RNA"/>
</dbReference>
<accession>A0A0E9PY19</accession>
<protein>
    <submittedName>
        <fullName evidence="1">Uncharacterized protein</fullName>
    </submittedName>
</protein>
<reference evidence="1" key="1">
    <citation type="submission" date="2014-11" db="EMBL/GenBank/DDBJ databases">
        <authorList>
            <person name="Amaro Gonzalez C."/>
        </authorList>
    </citation>
    <scope>NUCLEOTIDE SEQUENCE</scope>
</reference>
<organism evidence="1">
    <name type="scientific">Anguilla anguilla</name>
    <name type="common">European freshwater eel</name>
    <name type="synonym">Muraena anguilla</name>
    <dbReference type="NCBI Taxonomy" id="7936"/>
    <lineage>
        <taxon>Eukaryota</taxon>
        <taxon>Metazoa</taxon>
        <taxon>Chordata</taxon>
        <taxon>Craniata</taxon>
        <taxon>Vertebrata</taxon>
        <taxon>Euteleostomi</taxon>
        <taxon>Actinopterygii</taxon>
        <taxon>Neopterygii</taxon>
        <taxon>Teleostei</taxon>
        <taxon>Anguilliformes</taxon>
        <taxon>Anguillidae</taxon>
        <taxon>Anguilla</taxon>
    </lineage>
</organism>
<evidence type="ECO:0000313" key="1">
    <source>
        <dbReference type="EMBL" id="JAH09521.1"/>
    </source>
</evidence>